<feature type="transmembrane region" description="Helical" evidence="2">
    <location>
        <begin position="187"/>
        <end position="207"/>
    </location>
</feature>
<keyword evidence="2" id="KW-1133">Transmembrane helix</keyword>
<feature type="region of interest" description="Disordered" evidence="1">
    <location>
        <begin position="228"/>
        <end position="256"/>
    </location>
</feature>
<protein>
    <submittedName>
        <fullName evidence="4">HPP family</fullName>
    </submittedName>
</protein>
<name>A0A3A2ZQE3_9EURO</name>
<dbReference type="PANTHER" id="PTHR33741">
    <property type="entry name" value="TRANSMEMBRANE PROTEIN DDB_G0269096-RELATED"/>
    <property type="match status" value="1"/>
</dbReference>
<feature type="domain" description="HPP transmembrane region" evidence="3">
    <location>
        <begin position="54"/>
        <end position="215"/>
    </location>
</feature>
<dbReference type="Pfam" id="PF04982">
    <property type="entry name" value="TM_HPP"/>
    <property type="match status" value="1"/>
</dbReference>
<evidence type="ECO:0000256" key="1">
    <source>
        <dbReference type="SAM" id="MobiDB-lite"/>
    </source>
</evidence>
<dbReference type="OrthoDB" id="2016548at2759"/>
<proteinExistence type="predicted"/>
<feature type="compositionally biased region" description="Polar residues" evidence="1">
    <location>
        <begin position="243"/>
        <end position="254"/>
    </location>
</feature>
<feature type="transmembrane region" description="Helical" evidence="2">
    <location>
        <begin position="58"/>
        <end position="80"/>
    </location>
</feature>
<dbReference type="Proteomes" id="UP000266188">
    <property type="component" value="Unassembled WGS sequence"/>
</dbReference>
<organism evidence="4 5">
    <name type="scientific">Aspergillus sclerotialis</name>
    <dbReference type="NCBI Taxonomy" id="2070753"/>
    <lineage>
        <taxon>Eukaryota</taxon>
        <taxon>Fungi</taxon>
        <taxon>Dikarya</taxon>
        <taxon>Ascomycota</taxon>
        <taxon>Pezizomycotina</taxon>
        <taxon>Eurotiomycetes</taxon>
        <taxon>Eurotiomycetidae</taxon>
        <taxon>Eurotiales</taxon>
        <taxon>Aspergillaceae</taxon>
        <taxon>Aspergillus</taxon>
        <taxon>Aspergillus subgen. Polypaecilum</taxon>
    </lineage>
</organism>
<evidence type="ECO:0000259" key="3">
    <source>
        <dbReference type="Pfam" id="PF04982"/>
    </source>
</evidence>
<dbReference type="EMBL" id="MVGC01000420">
    <property type="protein sequence ID" value="RJE19321.1"/>
    <property type="molecule type" value="Genomic_DNA"/>
</dbReference>
<keyword evidence="2" id="KW-0472">Membrane</keyword>
<feature type="transmembrane region" description="Helical" evidence="2">
    <location>
        <begin position="148"/>
        <end position="167"/>
    </location>
</feature>
<dbReference type="InterPro" id="IPR007065">
    <property type="entry name" value="HPP"/>
</dbReference>
<evidence type="ECO:0000313" key="4">
    <source>
        <dbReference type="EMBL" id="RJE19321.1"/>
    </source>
</evidence>
<gene>
    <name evidence="4" type="ORF">PHISCL_08349</name>
</gene>
<sequence>MWDHSPHTNSWFEYHRWHFDIDRYINPFIPAPPWRWLPRPISHFLGYRPQPPPPMGNVLIALWSLVSIFCGLSIITSVTMNVPAFQHHNSPSVIASFGAAAVLEYCAIESPFSQPRNAIIGQTLASVIGVCIAKLFALNPHAKHLPELGGPLSVAIVTALMALTNTIHPPAGATALLAVTQVPDMGWWLIPVVLLGVALMQVSALLFNNIQRRFPIYWWTAHDLSKRPEEDEESARDKERRPPSTTEESFSDQPEQVIVRKGEVFVPDSLWVSAEEREALERISERIK</sequence>
<comment type="caution">
    <text evidence="4">The sequence shown here is derived from an EMBL/GenBank/DDBJ whole genome shotgun (WGS) entry which is preliminary data.</text>
</comment>
<dbReference type="STRING" id="2070753.A0A3A2ZQE3"/>
<evidence type="ECO:0000313" key="5">
    <source>
        <dbReference type="Proteomes" id="UP000266188"/>
    </source>
</evidence>
<dbReference type="InterPro" id="IPR058581">
    <property type="entry name" value="TM_HPP"/>
</dbReference>
<keyword evidence="5" id="KW-1185">Reference proteome</keyword>
<dbReference type="PANTHER" id="PTHR33741:SF5">
    <property type="entry name" value="TRANSMEMBRANE PROTEIN DDB_G0269096-RELATED"/>
    <property type="match status" value="1"/>
</dbReference>
<reference evidence="5" key="1">
    <citation type="submission" date="2017-02" db="EMBL/GenBank/DDBJ databases">
        <authorList>
            <person name="Tafer H."/>
            <person name="Lopandic K."/>
        </authorList>
    </citation>
    <scope>NUCLEOTIDE SEQUENCE [LARGE SCALE GENOMIC DNA]</scope>
    <source>
        <strain evidence="5">CBS 366.77</strain>
    </source>
</reference>
<feature type="transmembrane region" description="Helical" evidence="2">
    <location>
        <begin position="118"/>
        <end position="136"/>
    </location>
</feature>
<keyword evidence="2" id="KW-0812">Transmembrane</keyword>
<evidence type="ECO:0000256" key="2">
    <source>
        <dbReference type="SAM" id="Phobius"/>
    </source>
</evidence>
<accession>A0A3A2ZQE3</accession>
<feature type="compositionally biased region" description="Basic and acidic residues" evidence="1">
    <location>
        <begin position="228"/>
        <end position="242"/>
    </location>
</feature>
<dbReference type="AlphaFoldDB" id="A0A3A2ZQE3"/>